<comment type="caution">
    <text evidence="2">The sequence shown here is derived from an EMBL/GenBank/DDBJ whole genome shotgun (WGS) entry which is preliminary data.</text>
</comment>
<dbReference type="RefSeq" id="WP_158372050.1">
    <property type="nucleotide sequence ID" value="NZ_JAOQJU010000037.1"/>
</dbReference>
<keyword evidence="1" id="KW-0472">Membrane</keyword>
<keyword evidence="1" id="KW-0812">Transmembrane</keyword>
<accession>A0ABT2RRU2</accession>
<feature type="transmembrane region" description="Helical" evidence="1">
    <location>
        <begin position="38"/>
        <end position="56"/>
    </location>
</feature>
<keyword evidence="3" id="KW-1185">Reference proteome</keyword>
<evidence type="ECO:0000313" key="2">
    <source>
        <dbReference type="EMBL" id="MCU6688133.1"/>
    </source>
</evidence>
<feature type="transmembrane region" description="Helical" evidence="1">
    <location>
        <begin position="132"/>
        <end position="152"/>
    </location>
</feature>
<dbReference type="EMBL" id="JAOQJU010000037">
    <property type="protein sequence ID" value="MCU6688133.1"/>
    <property type="molecule type" value="Genomic_DNA"/>
</dbReference>
<name>A0ABT2RRU2_9FIRM</name>
<feature type="transmembrane region" description="Helical" evidence="1">
    <location>
        <begin position="195"/>
        <end position="217"/>
    </location>
</feature>
<dbReference type="Proteomes" id="UP001652431">
    <property type="component" value="Unassembled WGS sequence"/>
</dbReference>
<feature type="transmembrane region" description="Helical" evidence="1">
    <location>
        <begin position="164"/>
        <end position="183"/>
    </location>
</feature>
<gene>
    <name evidence="2" type="ORF">OCV99_16660</name>
</gene>
<feature type="transmembrane region" description="Helical" evidence="1">
    <location>
        <begin position="62"/>
        <end position="80"/>
    </location>
</feature>
<evidence type="ECO:0000313" key="3">
    <source>
        <dbReference type="Proteomes" id="UP001652431"/>
    </source>
</evidence>
<organism evidence="2 3">
    <name type="scientific">Dorea acetigenes</name>
    <dbReference type="NCBI Taxonomy" id="2981787"/>
    <lineage>
        <taxon>Bacteria</taxon>
        <taxon>Bacillati</taxon>
        <taxon>Bacillota</taxon>
        <taxon>Clostridia</taxon>
        <taxon>Lachnospirales</taxon>
        <taxon>Lachnospiraceae</taxon>
        <taxon>Dorea</taxon>
    </lineage>
</organism>
<protein>
    <submittedName>
        <fullName evidence="2">Uncharacterized protein</fullName>
    </submittedName>
</protein>
<sequence length="239" mass="28172">MNTLNIFNILYTCTMLIPLMFLCIFPVRDYLRCRASALLLRSAACLVGFFLLSIPVSHLTILPTRFLLAMFAGVFFFYFYQQQLELPLNKSLFIFLTVYMISGFSRIFATLIDVSLHPDNTYQDISVEGFLFQLAFLTLADFVLYLPFTKYLGWLIAHFHSKVIWNYVCPFPFLCVIVTYILIPHNYSWMYIGRARFMYISVLTCLIILIVLLYMLFYQFVHTFTEKQNLEHYNEILSI</sequence>
<feature type="transmembrane region" description="Helical" evidence="1">
    <location>
        <begin position="6"/>
        <end position="26"/>
    </location>
</feature>
<evidence type="ECO:0000256" key="1">
    <source>
        <dbReference type="SAM" id="Phobius"/>
    </source>
</evidence>
<proteinExistence type="predicted"/>
<reference evidence="2 3" key="1">
    <citation type="journal article" date="2021" name="ISME Commun">
        <title>Automated analysis of genomic sequences facilitates high-throughput and comprehensive description of bacteria.</title>
        <authorList>
            <person name="Hitch T.C.A."/>
        </authorList>
    </citation>
    <scope>NUCLEOTIDE SEQUENCE [LARGE SCALE GENOMIC DNA]</scope>
    <source>
        <strain evidence="2 3">Sanger_03</strain>
    </source>
</reference>
<keyword evidence="1" id="KW-1133">Transmembrane helix</keyword>
<feature type="transmembrane region" description="Helical" evidence="1">
    <location>
        <begin position="92"/>
        <end position="112"/>
    </location>
</feature>